<dbReference type="InterPro" id="IPR000620">
    <property type="entry name" value="EamA_dom"/>
</dbReference>
<evidence type="ECO:0000313" key="7">
    <source>
        <dbReference type="EMBL" id="KDN24823.1"/>
    </source>
</evidence>
<dbReference type="eggNOG" id="COG0697">
    <property type="taxonomic scope" value="Bacteria"/>
</dbReference>
<feature type="transmembrane region" description="Helical" evidence="5">
    <location>
        <begin position="232"/>
        <end position="255"/>
    </location>
</feature>
<dbReference type="Pfam" id="PF00892">
    <property type="entry name" value="EamA"/>
    <property type="match status" value="2"/>
</dbReference>
<dbReference type="GO" id="GO:0016020">
    <property type="term" value="C:membrane"/>
    <property type="evidence" value="ECO:0007669"/>
    <property type="project" value="UniProtKB-SubCell"/>
</dbReference>
<feature type="transmembrane region" description="Helical" evidence="5">
    <location>
        <begin position="36"/>
        <end position="55"/>
    </location>
</feature>
<dbReference type="SUPFAM" id="SSF103481">
    <property type="entry name" value="Multidrug resistance efflux transporter EmrE"/>
    <property type="match status" value="2"/>
</dbReference>
<feature type="domain" description="EamA" evidence="6">
    <location>
        <begin position="174"/>
        <end position="301"/>
    </location>
</feature>
<feature type="transmembrane region" description="Helical" evidence="5">
    <location>
        <begin position="262"/>
        <end position="283"/>
    </location>
</feature>
<keyword evidence="3 5" id="KW-1133">Transmembrane helix</keyword>
<feature type="domain" description="EamA" evidence="6">
    <location>
        <begin position="33"/>
        <end position="165"/>
    </location>
</feature>
<dbReference type="EMBL" id="AOMT01000026">
    <property type="protein sequence ID" value="KDN24823.1"/>
    <property type="molecule type" value="Genomic_DNA"/>
</dbReference>
<gene>
    <name evidence="7" type="ORF">MBO_07668</name>
</gene>
<evidence type="ECO:0000256" key="4">
    <source>
        <dbReference type="ARBA" id="ARBA00023136"/>
    </source>
</evidence>
<keyword evidence="4 5" id="KW-0472">Membrane</keyword>
<sequence>MNHARTYLSFITLLNHKLKIMSNPTNPNQGSFFGSFYMVLASLAFALMLVFIKLSGQKFGMNTYELTFWRVSFALVLLGGFSWLKGRSFRTNYPKEHFWRSLAGSIALLMNFYVVLHLPLATASILQNTSAIFLGLLSIIILRQKPSLMAWLSLILGFIGVVILLKPTTGGDTFAMLIGLASGAISGYAYLQVRELSLLGEPAWRIVFYFSLLSTLTSGVLAWYFGFTPVTLASLPCIAGIGVTALAGQLLMTYAYQVGQKFVVAVLNYLGVVFAMIFGVMWFGERLDTWALLGIVIIMASGIISAKK</sequence>
<feature type="transmembrane region" description="Helical" evidence="5">
    <location>
        <begin position="98"/>
        <end position="119"/>
    </location>
</feature>
<proteinExistence type="predicted"/>
<comment type="caution">
    <text evidence="7">The sequence shown here is derived from an EMBL/GenBank/DDBJ whole genome shotgun (WGS) entry which is preliminary data.</text>
</comment>
<name>A0A066UKT7_9GAMM</name>
<feature type="transmembrane region" description="Helical" evidence="5">
    <location>
        <begin position="173"/>
        <end position="191"/>
    </location>
</feature>
<keyword evidence="8" id="KW-1185">Reference proteome</keyword>
<dbReference type="PANTHER" id="PTHR22911:SF6">
    <property type="entry name" value="SOLUTE CARRIER FAMILY 35 MEMBER G1"/>
    <property type="match status" value="1"/>
</dbReference>
<comment type="subcellular location">
    <subcellularLocation>
        <location evidence="1">Membrane</location>
        <topology evidence="1">Multi-pass membrane protein</topology>
    </subcellularLocation>
</comment>
<dbReference type="AlphaFoldDB" id="A0A066UKT7"/>
<feature type="transmembrane region" description="Helical" evidence="5">
    <location>
        <begin position="289"/>
        <end position="306"/>
    </location>
</feature>
<dbReference type="InterPro" id="IPR037185">
    <property type="entry name" value="EmrE-like"/>
</dbReference>
<dbReference type="Proteomes" id="UP000035860">
    <property type="component" value="Unassembled WGS sequence"/>
</dbReference>
<reference evidence="7 8" key="1">
    <citation type="journal article" date="2014" name="Genome Announc.">
        <title>Draft Genome Sequence of Moraxella bovoculi Strain 237T (ATCC BAA-1259T) Isolated from a Calf with Infectious Bovine Keratoconjunctivitis.</title>
        <authorList>
            <person name="Calcutt M.J."/>
            <person name="Foecking M.F."/>
            <person name="Martin N.T."/>
            <person name="Mhlanga-Mutangadura T."/>
            <person name="Reilly T.J."/>
        </authorList>
    </citation>
    <scope>NUCLEOTIDE SEQUENCE [LARGE SCALE GENOMIC DNA]</scope>
    <source>
        <strain evidence="7 8">237</strain>
    </source>
</reference>
<organism evidence="7 8">
    <name type="scientific">Moraxella bovoculi 237</name>
    <dbReference type="NCBI Taxonomy" id="743974"/>
    <lineage>
        <taxon>Bacteria</taxon>
        <taxon>Pseudomonadati</taxon>
        <taxon>Pseudomonadota</taxon>
        <taxon>Gammaproteobacteria</taxon>
        <taxon>Moraxellales</taxon>
        <taxon>Moraxellaceae</taxon>
        <taxon>Moraxella</taxon>
    </lineage>
</organism>
<evidence type="ECO:0000313" key="8">
    <source>
        <dbReference type="Proteomes" id="UP000035860"/>
    </source>
</evidence>
<protein>
    <recommendedName>
        <fullName evidence="6">EamA domain-containing protein</fullName>
    </recommendedName>
</protein>
<accession>A0A066UKT7</accession>
<evidence type="ECO:0000256" key="5">
    <source>
        <dbReference type="SAM" id="Phobius"/>
    </source>
</evidence>
<keyword evidence="2 5" id="KW-0812">Transmembrane</keyword>
<dbReference type="PANTHER" id="PTHR22911">
    <property type="entry name" value="ACYL-MALONYL CONDENSING ENZYME-RELATED"/>
    <property type="match status" value="1"/>
</dbReference>
<feature type="transmembrane region" description="Helical" evidence="5">
    <location>
        <begin position="125"/>
        <end position="142"/>
    </location>
</feature>
<evidence type="ECO:0000259" key="6">
    <source>
        <dbReference type="Pfam" id="PF00892"/>
    </source>
</evidence>
<feature type="transmembrane region" description="Helical" evidence="5">
    <location>
        <begin position="149"/>
        <end position="167"/>
    </location>
</feature>
<feature type="transmembrane region" description="Helical" evidence="5">
    <location>
        <begin position="67"/>
        <end position="86"/>
    </location>
</feature>
<evidence type="ECO:0000256" key="2">
    <source>
        <dbReference type="ARBA" id="ARBA00022692"/>
    </source>
</evidence>
<evidence type="ECO:0000256" key="1">
    <source>
        <dbReference type="ARBA" id="ARBA00004141"/>
    </source>
</evidence>
<evidence type="ECO:0000256" key="3">
    <source>
        <dbReference type="ARBA" id="ARBA00022989"/>
    </source>
</evidence>
<feature type="transmembrane region" description="Helical" evidence="5">
    <location>
        <begin position="203"/>
        <end position="226"/>
    </location>
</feature>